<protein>
    <submittedName>
        <fullName evidence="2">Uncharacterized protein</fullName>
    </submittedName>
</protein>
<proteinExistence type="predicted"/>
<dbReference type="AlphaFoldDB" id="A0AAI9IAT1"/>
<sequence length="89" mass="9262">MSVFSEVRSGEQQRVQARSYRNQAKGKSGSVSRSGFLLGAESGSRSGPGELDIIKEPTGAGQGTGKPGEKFRVGVNLSSVLEFSPDGTS</sequence>
<accession>A0AAI9IAT1</accession>
<feature type="region of interest" description="Disordered" evidence="1">
    <location>
        <begin position="1"/>
        <end position="71"/>
    </location>
</feature>
<evidence type="ECO:0000313" key="2">
    <source>
        <dbReference type="EMBL" id="EOA02639.1"/>
    </source>
</evidence>
<organism evidence="2 3">
    <name type="scientific">Herbaspirillum frisingense GSF30</name>
    <dbReference type="NCBI Taxonomy" id="864073"/>
    <lineage>
        <taxon>Bacteria</taxon>
        <taxon>Pseudomonadati</taxon>
        <taxon>Pseudomonadota</taxon>
        <taxon>Betaproteobacteria</taxon>
        <taxon>Burkholderiales</taxon>
        <taxon>Oxalobacteraceae</taxon>
        <taxon>Herbaspirillum</taxon>
    </lineage>
</organism>
<feature type="compositionally biased region" description="Polar residues" evidence="1">
    <location>
        <begin position="10"/>
        <end position="22"/>
    </location>
</feature>
<evidence type="ECO:0000313" key="3">
    <source>
        <dbReference type="Proteomes" id="UP000006772"/>
    </source>
</evidence>
<name>A0AAI9IAT1_9BURK</name>
<evidence type="ECO:0000256" key="1">
    <source>
        <dbReference type="SAM" id="MobiDB-lite"/>
    </source>
</evidence>
<dbReference type="EMBL" id="AEEC02000043">
    <property type="protein sequence ID" value="EOA02639.1"/>
    <property type="molecule type" value="Genomic_DNA"/>
</dbReference>
<reference evidence="2 3" key="1">
    <citation type="journal article" date="2013" name="Front. Microbiol.">
        <title>The genome of the endophytic bacterium H. frisingense GSF30(T) identifies diverse strategies in the Herbaspirillum genus to interact with plants.</title>
        <authorList>
            <person name="Straub D."/>
            <person name="Rothballer M."/>
            <person name="Hartmann A."/>
            <person name="Ludewig U."/>
        </authorList>
    </citation>
    <scope>NUCLEOTIDE SEQUENCE [LARGE SCALE GENOMIC DNA]</scope>
    <source>
        <strain evidence="2 3">GSF30</strain>
    </source>
</reference>
<comment type="caution">
    <text evidence="2">The sequence shown here is derived from an EMBL/GenBank/DDBJ whole genome shotgun (WGS) entry which is preliminary data.</text>
</comment>
<dbReference type="Proteomes" id="UP000006772">
    <property type="component" value="Unassembled WGS sequence"/>
</dbReference>
<gene>
    <name evidence="2" type="ORF">HFRIS_021576</name>
</gene>